<reference evidence="6" key="1">
    <citation type="submission" date="2020-02" db="EMBL/GenBank/DDBJ databases">
        <authorList>
            <person name="Meier V. D."/>
        </authorList>
    </citation>
    <scope>NUCLEOTIDE SEQUENCE</scope>
    <source>
        <strain evidence="6">AVDCRST_MAG52</strain>
    </source>
</reference>
<feature type="coiled-coil region" evidence="1">
    <location>
        <begin position="296"/>
        <end position="384"/>
    </location>
</feature>
<dbReference type="Pfam" id="PF04536">
    <property type="entry name" value="TPM_phosphatase"/>
    <property type="match status" value="1"/>
</dbReference>
<feature type="region of interest" description="Disordered" evidence="2">
    <location>
        <begin position="465"/>
        <end position="484"/>
    </location>
</feature>
<proteinExistence type="predicted"/>
<gene>
    <name evidence="6" type="ORF">AVDCRST_MAG52-1796</name>
</gene>
<evidence type="ECO:0000256" key="3">
    <source>
        <dbReference type="SAM" id="Phobius"/>
    </source>
</evidence>
<feature type="compositionally biased region" description="Basic and acidic residues" evidence="2">
    <location>
        <begin position="470"/>
        <end position="479"/>
    </location>
</feature>
<evidence type="ECO:0000256" key="1">
    <source>
        <dbReference type="SAM" id="Coils"/>
    </source>
</evidence>
<evidence type="ECO:0000256" key="2">
    <source>
        <dbReference type="SAM" id="MobiDB-lite"/>
    </source>
</evidence>
<dbReference type="EMBL" id="CADCTN010000125">
    <property type="protein sequence ID" value="CAA9245010.1"/>
    <property type="molecule type" value="Genomic_DNA"/>
</dbReference>
<evidence type="ECO:0000259" key="5">
    <source>
        <dbReference type="Pfam" id="PF04536"/>
    </source>
</evidence>
<keyword evidence="3" id="KW-0472">Membrane</keyword>
<feature type="region of interest" description="Disordered" evidence="2">
    <location>
        <begin position="194"/>
        <end position="215"/>
    </location>
</feature>
<feature type="chain" id="PRO_5026977363" description="TPM domain-containing protein" evidence="4">
    <location>
        <begin position="25"/>
        <end position="674"/>
    </location>
</feature>
<dbReference type="Gene3D" id="3.10.310.50">
    <property type="match status" value="1"/>
</dbReference>
<organism evidence="6">
    <name type="scientific">uncultured Blastococcus sp</name>
    <dbReference type="NCBI Taxonomy" id="217144"/>
    <lineage>
        <taxon>Bacteria</taxon>
        <taxon>Bacillati</taxon>
        <taxon>Actinomycetota</taxon>
        <taxon>Actinomycetes</taxon>
        <taxon>Geodermatophilales</taxon>
        <taxon>Geodermatophilaceae</taxon>
        <taxon>Blastococcus</taxon>
        <taxon>environmental samples</taxon>
    </lineage>
</organism>
<protein>
    <recommendedName>
        <fullName evidence="5">TPM domain-containing protein</fullName>
    </recommendedName>
</protein>
<accession>A0A6J4I8G3</accession>
<feature type="domain" description="TPM" evidence="5">
    <location>
        <begin position="34"/>
        <end position="147"/>
    </location>
</feature>
<sequence>MRRLTIVAPLAAALLVGGAAPALAEPPTGVTTQVSDQADVLDAAEEAEVGQALDELSAETGTEAYVVFVDTFDGVDRVEWAETSAQQSGLDADDVLMAVAVGDREYGVAPGAEIDRGELQDVLGGDVEASLSQGDWAAASVALAEGLSGGGQSAAAEGSSGGGGGGALVALLLLFALAGGAYWAIRRRNRRPAIDGGKAQPLPAPDPHAGTPTDKLNFRASTELLDLDERVRTAQVNLDYARSHFGEQAVPGLAEALAESRSELGRAFTIRQELDDEIPEDEPTQRVMLTELLALTASAGERLQAQEQALDALREQERTVPQAVEALQQRIDDLRGRLPEEQRRLAQLQERYAAGAVAPVVQNVAEADVRLAAAAQELELARADQAQGLSGRSVGRLRGAENAVGQSATLLDAISRLSTDLTAAEQRIPAARADIEEDLAEARSLDPATPGTGLRQRIARAEAALSGAEEALRPRDGGRPDPLGALRRLEEADAALEEALRSARDEQTRTRRAQEALGQAMLTARSAVAAAGDFISTRRGAVGSTARTRLAEAERHLDAAESLARRQPAEALAEAQAADRLAQYALQVAEADVQQWSQQNQYGGYGGGGYGGGFGGGGYGRQRGGIGPVGAGLGGLLLGGLIFGGGGGGDGGGGDWNAGDFGGGFGGDFGGGDF</sequence>
<dbReference type="AlphaFoldDB" id="A0A6J4I8G3"/>
<keyword evidence="3" id="KW-0812">Transmembrane</keyword>
<evidence type="ECO:0000256" key="4">
    <source>
        <dbReference type="SAM" id="SignalP"/>
    </source>
</evidence>
<keyword evidence="4" id="KW-0732">Signal</keyword>
<feature type="transmembrane region" description="Helical" evidence="3">
    <location>
        <begin position="165"/>
        <end position="185"/>
    </location>
</feature>
<name>A0A6J4I8G3_9ACTN</name>
<evidence type="ECO:0000313" key="6">
    <source>
        <dbReference type="EMBL" id="CAA9245010.1"/>
    </source>
</evidence>
<keyword evidence="1" id="KW-0175">Coiled coil</keyword>
<feature type="signal peptide" evidence="4">
    <location>
        <begin position="1"/>
        <end position="24"/>
    </location>
</feature>
<dbReference type="InterPro" id="IPR007621">
    <property type="entry name" value="TPM_dom"/>
</dbReference>
<keyword evidence="3" id="KW-1133">Transmembrane helix</keyword>